<dbReference type="EMBL" id="JBDKWZ010000019">
    <property type="protein sequence ID" value="MEN7551116.1"/>
    <property type="molecule type" value="Genomic_DNA"/>
</dbReference>
<keyword evidence="1" id="KW-0732">Signal</keyword>
<evidence type="ECO:0000313" key="3">
    <source>
        <dbReference type="Proteomes" id="UP001403385"/>
    </source>
</evidence>
<sequence>MTKTFIKYLLSLSIFLLGGYSQLAAHTSQEDTCLSLIKRLKKSEGTGFGTIRESQDLSRHAIVSSSKQEGVEIEAEDIEEEDDLLTSFERKLSSGNLFAAIFNAQAAEFLFSYIRKCLRDGKPFLYINPYSRQIIFQVFKI</sequence>
<dbReference type="RefSeq" id="WP_346823898.1">
    <property type="nucleotide sequence ID" value="NZ_JBDKWZ010000019.1"/>
</dbReference>
<accession>A0AAW9SDK4</accession>
<comment type="caution">
    <text evidence="2">The sequence shown here is derived from an EMBL/GenBank/DDBJ whole genome shotgun (WGS) entry which is preliminary data.</text>
</comment>
<feature type="signal peptide" evidence="1">
    <location>
        <begin position="1"/>
        <end position="24"/>
    </location>
</feature>
<organism evidence="2 3">
    <name type="scientific">Rapidithrix thailandica</name>
    <dbReference type="NCBI Taxonomy" id="413964"/>
    <lineage>
        <taxon>Bacteria</taxon>
        <taxon>Pseudomonadati</taxon>
        <taxon>Bacteroidota</taxon>
        <taxon>Cytophagia</taxon>
        <taxon>Cytophagales</taxon>
        <taxon>Flammeovirgaceae</taxon>
        <taxon>Rapidithrix</taxon>
    </lineage>
</organism>
<gene>
    <name evidence="2" type="ORF">AAG747_24555</name>
</gene>
<keyword evidence="3" id="KW-1185">Reference proteome</keyword>
<feature type="chain" id="PRO_5043847026" evidence="1">
    <location>
        <begin position="25"/>
        <end position="141"/>
    </location>
</feature>
<proteinExistence type="predicted"/>
<dbReference type="Proteomes" id="UP001403385">
    <property type="component" value="Unassembled WGS sequence"/>
</dbReference>
<reference evidence="2 3" key="1">
    <citation type="submission" date="2024-04" db="EMBL/GenBank/DDBJ databases">
        <title>Novel genus in family Flammeovirgaceae.</title>
        <authorList>
            <person name="Nguyen T.H."/>
            <person name="Vuong T.Q."/>
            <person name="Le H."/>
            <person name="Kim S.-G."/>
        </authorList>
    </citation>
    <scope>NUCLEOTIDE SEQUENCE [LARGE SCALE GENOMIC DNA]</scope>
    <source>
        <strain evidence="2 3">JCM 23209</strain>
    </source>
</reference>
<name>A0AAW9SDK4_9BACT</name>
<dbReference type="AlphaFoldDB" id="A0AAW9SDK4"/>
<protein>
    <submittedName>
        <fullName evidence="2">Uncharacterized protein</fullName>
    </submittedName>
</protein>
<evidence type="ECO:0000313" key="2">
    <source>
        <dbReference type="EMBL" id="MEN7551116.1"/>
    </source>
</evidence>
<evidence type="ECO:0000256" key="1">
    <source>
        <dbReference type="SAM" id="SignalP"/>
    </source>
</evidence>